<dbReference type="InterPro" id="IPR037124">
    <property type="entry name" value="Chaperonin_GroES_sf"/>
</dbReference>
<dbReference type="EMBL" id="MFGX01000089">
    <property type="protein sequence ID" value="OGF54093.1"/>
    <property type="molecule type" value="Genomic_DNA"/>
</dbReference>
<comment type="function">
    <text evidence="3">Together with the chaperonin GroEL, plays an essential role in assisting protein folding. The GroEL-GroES system forms a nano-cage that allows encapsulation of the non-native substrate proteins and provides a physical environment optimized to promote and accelerate protein folding. GroES binds to the apical surface of the GroEL ring, thereby capping the opening of the GroEL channel.</text>
</comment>
<sequence length="95" mass="10515">MAKKLKLKPLGRRVIVQGVKDAKKGGIVLPENVETDRDYLKAEVIEVGTDAEKIQVKKGDRVLVLINGLSGSKKLEIDGEEYWIVKSSDILAIEQ</sequence>
<comment type="subunit">
    <text evidence="3">Heptamer of 7 subunits arranged in a ring.</text>
</comment>
<dbReference type="SMART" id="SM00883">
    <property type="entry name" value="Cpn10"/>
    <property type="match status" value="1"/>
</dbReference>
<keyword evidence="2 3" id="KW-0143">Chaperone</keyword>
<evidence type="ECO:0000256" key="2">
    <source>
        <dbReference type="ARBA" id="ARBA00023186"/>
    </source>
</evidence>
<dbReference type="STRING" id="1817864.A2Z21_08355"/>
<dbReference type="GO" id="GO:0044183">
    <property type="term" value="F:protein folding chaperone"/>
    <property type="evidence" value="ECO:0007669"/>
    <property type="project" value="InterPro"/>
</dbReference>
<evidence type="ECO:0000256" key="3">
    <source>
        <dbReference type="RuleBase" id="RU000535"/>
    </source>
</evidence>
<dbReference type="Pfam" id="PF00166">
    <property type="entry name" value="Cpn10"/>
    <property type="match status" value="1"/>
</dbReference>
<dbReference type="SUPFAM" id="SSF50129">
    <property type="entry name" value="GroES-like"/>
    <property type="match status" value="1"/>
</dbReference>
<dbReference type="InterPro" id="IPR011032">
    <property type="entry name" value="GroES-like_sf"/>
</dbReference>
<proteinExistence type="inferred from homology"/>
<dbReference type="GO" id="GO:0051082">
    <property type="term" value="F:unfolded protein binding"/>
    <property type="evidence" value="ECO:0007669"/>
    <property type="project" value="TreeGrafter"/>
</dbReference>
<reference evidence="4 5" key="1">
    <citation type="journal article" date="2016" name="Nat. Commun.">
        <title>Thousands of microbial genomes shed light on interconnected biogeochemical processes in an aquifer system.</title>
        <authorList>
            <person name="Anantharaman K."/>
            <person name="Brown C.T."/>
            <person name="Hug L.A."/>
            <person name="Sharon I."/>
            <person name="Castelle C.J."/>
            <person name="Probst A.J."/>
            <person name="Thomas B.C."/>
            <person name="Singh A."/>
            <person name="Wilkins M.J."/>
            <person name="Karaoz U."/>
            <person name="Brodie E.L."/>
            <person name="Williams K.H."/>
            <person name="Hubbard S.S."/>
            <person name="Banfield J.F."/>
        </authorList>
    </citation>
    <scope>NUCLEOTIDE SEQUENCE [LARGE SCALE GENOMIC DNA]</scope>
    <source>
        <strain evidence="5">RBG_16_55_9</strain>
    </source>
</reference>
<dbReference type="PRINTS" id="PR00297">
    <property type="entry name" value="CHAPERONIN10"/>
</dbReference>
<organism evidence="4 5">
    <name type="scientific">Fraserbacteria sp. (strain RBG_16_55_9)</name>
    <dbReference type="NCBI Taxonomy" id="1817864"/>
    <lineage>
        <taxon>Bacteria</taxon>
        <taxon>Candidatus Fraseribacteriota</taxon>
    </lineage>
</organism>
<protein>
    <recommendedName>
        <fullName evidence="3">10 kDa chaperonin</fullName>
    </recommendedName>
</protein>
<comment type="caution">
    <text evidence="4">The sequence shown here is derived from an EMBL/GenBank/DDBJ whole genome shotgun (WGS) entry which is preliminary data.</text>
</comment>
<accession>A0A1F5USF6</accession>
<dbReference type="PANTHER" id="PTHR10772:SF63">
    <property type="entry name" value="20 KDA CHAPERONIN, CHLOROPLASTIC"/>
    <property type="match status" value="1"/>
</dbReference>
<evidence type="ECO:0000313" key="4">
    <source>
        <dbReference type="EMBL" id="OGF54093.1"/>
    </source>
</evidence>
<dbReference type="InterPro" id="IPR020818">
    <property type="entry name" value="Chaperonin_GroES"/>
</dbReference>
<dbReference type="AlphaFoldDB" id="A0A1F5USF6"/>
<name>A0A1F5USF6_FRAXR</name>
<dbReference type="GO" id="GO:0051087">
    <property type="term" value="F:protein-folding chaperone binding"/>
    <property type="evidence" value="ECO:0007669"/>
    <property type="project" value="TreeGrafter"/>
</dbReference>
<dbReference type="PANTHER" id="PTHR10772">
    <property type="entry name" value="10 KDA HEAT SHOCK PROTEIN"/>
    <property type="match status" value="1"/>
</dbReference>
<dbReference type="Proteomes" id="UP000179157">
    <property type="component" value="Unassembled WGS sequence"/>
</dbReference>
<comment type="similarity">
    <text evidence="1 3">Belongs to the GroES chaperonin family.</text>
</comment>
<dbReference type="Gene3D" id="2.30.33.40">
    <property type="entry name" value="GroES chaperonin"/>
    <property type="match status" value="1"/>
</dbReference>
<evidence type="ECO:0000313" key="5">
    <source>
        <dbReference type="Proteomes" id="UP000179157"/>
    </source>
</evidence>
<dbReference type="GO" id="GO:0005524">
    <property type="term" value="F:ATP binding"/>
    <property type="evidence" value="ECO:0007669"/>
    <property type="project" value="InterPro"/>
</dbReference>
<gene>
    <name evidence="4" type="ORF">A2Z21_08355</name>
</gene>
<dbReference type="GO" id="GO:0046872">
    <property type="term" value="F:metal ion binding"/>
    <property type="evidence" value="ECO:0007669"/>
    <property type="project" value="TreeGrafter"/>
</dbReference>
<evidence type="ECO:0000256" key="1">
    <source>
        <dbReference type="ARBA" id="ARBA00006975"/>
    </source>
</evidence>
<dbReference type="CDD" id="cd00320">
    <property type="entry name" value="cpn10"/>
    <property type="match status" value="1"/>
</dbReference>